<dbReference type="Proteomes" id="UP001335100">
    <property type="component" value="Unassembled WGS sequence"/>
</dbReference>
<dbReference type="RefSeq" id="WP_330076486.1">
    <property type="nucleotide sequence ID" value="NZ_JAZDQJ010000028.1"/>
</dbReference>
<evidence type="ECO:0000313" key="1">
    <source>
        <dbReference type="EMBL" id="MEE1935766.1"/>
    </source>
</evidence>
<gene>
    <name evidence="1" type="ORF">V0R50_21260</name>
</gene>
<protein>
    <submittedName>
        <fullName evidence="1">Uncharacterized protein</fullName>
    </submittedName>
</protein>
<comment type="caution">
    <text evidence="1">The sequence shown here is derived from an EMBL/GenBank/DDBJ whole genome shotgun (WGS) entry which is preliminary data.</text>
</comment>
<proteinExistence type="predicted"/>
<organism evidence="1 2">
    <name type="scientific">Pseudomonas ulcerans</name>
    <dbReference type="NCBI Taxonomy" id="3115852"/>
    <lineage>
        <taxon>Bacteria</taxon>
        <taxon>Pseudomonadati</taxon>
        <taxon>Pseudomonadota</taxon>
        <taxon>Gammaproteobacteria</taxon>
        <taxon>Pseudomonadales</taxon>
        <taxon>Pseudomonadaceae</taxon>
        <taxon>Pseudomonas</taxon>
    </lineage>
</organism>
<sequence>MNVPHKVTPAVTSEVFLILKQKKERKESQHQSAEYRKKDTLEKIEKLYIETQSWFHRLHDVGVKHQLLTQLTTIDFGVGAEEIEFQTQAFSLEDIGNILVLTPYYCDDTQRPLQFNAILPNSEYVNLIFWPHPHKLKLNATWYIFENGSDSLAEASYKEFNEELVMTLLKERISE</sequence>
<dbReference type="EMBL" id="JAZDQJ010000028">
    <property type="protein sequence ID" value="MEE1935766.1"/>
    <property type="molecule type" value="Genomic_DNA"/>
</dbReference>
<keyword evidence="2" id="KW-1185">Reference proteome</keyword>
<name>A0ABU7HW53_9PSED</name>
<accession>A0ABU7HW53</accession>
<reference evidence="1 2" key="1">
    <citation type="submission" date="2024-01" db="EMBL/GenBank/DDBJ databases">
        <title>Unpublished Manusciprt.</title>
        <authorList>
            <person name="Duman M."/>
            <person name="Valdes E.G."/>
            <person name="Ajmi N."/>
            <person name="Altun S."/>
            <person name="Saticioglu I.B."/>
        </authorList>
    </citation>
    <scope>NUCLEOTIDE SEQUENCE [LARGE SCALE GENOMIC DNA]</scope>
    <source>
        <strain evidence="1 2">148P</strain>
    </source>
</reference>
<evidence type="ECO:0000313" key="2">
    <source>
        <dbReference type="Proteomes" id="UP001335100"/>
    </source>
</evidence>